<dbReference type="Gene3D" id="1.10.10.60">
    <property type="entry name" value="Homeodomain-like"/>
    <property type="match status" value="1"/>
</dbReference>
<accession>A0A6J1DKH2</accession>
<protein>
    <submittedName>
        <fullName evidence="3">Uncharacterized protein LOC111021363</fullName>
    </submittedName>
</protein>
<sequence>MNNSGFPYVTRENVASHLQKHRMYLKKKLLKNKESGNSSKDKPSSLPSSQYHCNSQSRPSSSFEPIICPNHDLPPISHPQHQTWANQPMDNNVQLLEFDQNYHFDQNIMPSPFDQPDQTICAMPYPQAPHPQPMGQPSLNGALDFAIMVNLFGGPQNLPNQFPNINANQHFHPPNYVPNFDDLSNNYFPHDCTINFENLQIDSEKNMYGVDGLSYSDAFEFGYPIKQNEFGQAVPTMFYPSNNQPNDDASMLPQTSDMNVNPANPWEEQGKGEGSNSTFDP</sequence>
<feature type="compositionally biased region" description="Basic and acidic residues" evidence="1">
    <location>
        <begin position="31"/>
        <end position="43"/>
    </location>
</feature>
<evidence type="ECO:0000313" key="2">
    <source>
        <dbReference type="Proteomes" id="UP000504603"/>
    </source>
</evidence>
<feature type="compositionally biased region" description="Polar residues" evidence="1">
    <location>
        <begin position="239"/>
        <end position="262"/>
    </location>
</feature>
<evidence type="ECO:0000313" key="3">
    <source>
        <dbReference type="RefSeq" id="XP_022153997.1"/>
    </source>
</evidence>
<gene>
    <name evidence="3" type="primary">LOC111021363</name>
</gene>
<name>A0A6J1DKH2_MOMCH</name>
<keyword evidence="2" id="KW-1185">Reference proteome</keyword>
<dbReference type="RefSeq" id="XP_022153997.1">
    <property type="nucleotide sequence ID" value="XM_022298305.1"/>
</dbReference>
<proteinExistence type="predicted"/>
<feature type="compositionally biased region" description="Polar residues" evidence="1">
    <location>
        <begin position="50"/>
        <end position="63"/>
    </location>
</feature>
<feature type="region of interest" description="Disordered" evidence="1">
    <location>
        <begin position="29"/>
        <end position="66"/>
    </location>
</feature>
<dbReference type="AlphaFoldDB" id="A0A6J1DKH2"/>
<evidence type="ECO:0000256" key="1">
    <source>
        <dbReference type="SAM" id="MobiDB-lite"/>
    </source>
</evidence>
<organism evidence="2 3">
    <name type="scientific">Momordica charantia</name>
    <name type="common">Bitter gourd</name>
    <name type="synonym">Balsam pear</name>
    <dbReference type="NCBI Taxonomy" id="3673"/>
    <lineage>
        <taxon>Eukaryota</taxon>
        <taxon>Viridiplantae</taxon>
        <taxon>Streptophyta</taxon>
        <taxon>Embryophyta</taxon>
        <taxon>Tracheophyta</taxon>
        <taxon>Spermatophyta</taxon>
        <taxon>Magnoliopsida</taxon>
        <taxon>eudicotyledons</taxon>
        <taxon>Gunneridae</taxon>
        <taxon>Pentapetalae</taxon>
        <taxon>rosids</taxon>
        <taxon>fabids</taxon>
        <taxon>Cucurbitales</taxon>
        <taxon>Cucurbitaceae</taxon>
        <taxon>Momordiceae</taxon>
        <taxon>Momordica</taxon>
    </lineage>
</organism>
<feature type="region of interest" description="Disordered" evidence="1">
    <location>
        <begin position="237"/>
        <end position="281"/>
    </location>
</feature>
<dbReference type="Proteomes" id="UP000504603">
    <property type="component" value="Unplaced"/>
</dbReference>
<reference evidence="3" key="1">
    <citation type="submission" date="2025-08" db="UniProtKB">
        <authorList>
            <consortium name="RefSeq"/>
        </authorList>
    </citation>
    <scope>IDENTIFICATION</scope>
    <source>
        <strain evidence="3">OHB3-1</strain>
    </source>
</reference>
<dbReference type="KEGG" id="mcha:111021363"/>
<dbReference type="GeneID" id="111021363"/>